<accession>A0A0N4VQA2</accession>
<name>A0A0N4VQA2_ENTVE</name>
<sequence length="34" mass="4292">MMMKMMMMMMMMMMMTMANVEKTQFCSYEHTKYF</sequence>
<evidence type="ECO:0000313" key="2">
    <source>
        <dbReference type="EMBL" id="VDD97597.1"/>
    </source>
</evidence>
<gene>
    <name evidence="2" type="ORF">EVEC_LOCUS12348</name>
</gene>
<proteinExistence type="predicted"/>
<dbReference type="WBParaSite" id="EVEC_0001319401-mRNA-1">
    <property type="protein sequence ID" value="EVEC_0001319401-mRNA-1"/>
    <property type="gene ID" value="EVEC_0001319401"/>
</dbReference>
<feature type="chain" id="PRO_5043123119" evidence="1">
    <location>
        <begin position="19"/>
        <end position="34"/>
    </location>
</feature>
<keyword evidence="3" id="KW-1185">Reference proteome</keyword>
<keyword evidence="1" id="KW-0732">Signal</keyword>
<reference evidence="4" key="1">
    <citation type="submission" date="2017-02" db="UniProtKB">
        <authorList>
            <consortium name="WormBaseParasite"/>
        </authorList>
    </citation>
    <scope>IDENTIFICATION</scope>
</reference>
<dbReference type="EMBL" id="UXUI01014265">
    <property type="protein sequence ID" value="VDD97597.1"/>
    <property type="molecule type" value="Genomic_DNA"/>
</dbReference>
<dbReference type="Proteomes" id="UP000274131">
    <property type="component" value="Unassembled WGS sequence"/>
</dbReference>
<dbReference type="AlphaFoldDB" id="A0A0N4VQA2"/>
<feature type="signal peptide" evidence="1">
    <location>
        <begin position="1"/>
        <end position="18"/>
    </location>
</feature>
<evidence type="ECO:0000256" key="1">
    <source>
        <dbReference type="SAM" id="SignalP"/>
    </source>
</evidence>
<reference evidence="2 3" key="2">
    <citation type="submission" date="2018-10" db="EMBL/GenBank/DDBJ databases">
        <authorList>
            <consortium name="Pathogen Informatics"/>
        </authorList>
    </citation>
    <scope>NUCLEOTIDE SEQUENCE [LARGE SCALE GENOMIC DNA]</scope>
</reference>
<evidence type="ECO:0000313" key="3">
    <source>
        <dbReference type="Proteomes" id="UP000274131"/>
    </source>
</evidence>
<protein>
    <submittedName>
        <fullName evidence="2 4">Uncharacterized protein</fullName>
    </submittedName>
</protein>
<evidence type="ECO:0000313" key="4">
    <source>
        <dbReference type="WBParaSite" id="EVEC_0001319401-mRNA-1"/>
    </source>
</evidence>
<organism evidence="4">
    <name type="scientific">Enterobius vermicularis</name>
    <name type="common">Human pinworm</name>
    <dbReference type="NCBI Taxonomy" id="51028"/>
    <lineage>
        <taxon>Eukaryota</taxon>
        <taxon>Metazoa</taxon>
        <taxon>Ecdysozoa</taxon>
        <taxon>Nematoda</taxon>
        <taxon>Chromadorea</taxon>
        <taxon>Rhabditida</taxon>
        <taxon>Spirurina</taxon>
        <taxon>Oxyuridomorpha</taxon>
        <taxon>Oxyuroidea</taxon>
        <taxon>Oxyuridae</taxon>
        <taxon>Enterobius</taxon>
    </lineage>
</organism>